<reference evidence="2 3" key="2">
    <citation type="journal article" date="2011" name="Stand. Genomic Sci.">
        <title>Complete genome sequence of Bacteroides helcogenes type strain (P 36-108).</title>
        <authorList>
            <person name="Pati A."/>
            <person name="Gronow S."/>
            <person name="Zeytun A."/>
            <person name="Lapidus A."/>
            <person name="Nolan M."/>
            <person name="Hammon N."/>
            <person name="Deshpande S."/>
            <person name="Cheng J.F."/>
            <person name="Tapia R."/>
            <person name="Han C."/>
            <person name="Goodwin L."/>
            <person name="Pitluck S."/>
            <person name="Liolios K."/>
            <person name="Pagani I."/>
            <person name="Ivanova N."/>
            <person name="Mavromatis K."/>
            <person name="Chen A."/>
            <person name="Palaniappan K."/>
            <person name="Land M."/>
            <person name="Hauser L."/>
            <person name="Chang Y.J."/>
            <person name="Jeffries C.D."/>
            <person name="Detter J.C."/>
            <person name="Brambilla E."/>
            <person name="Rohde M."/>
            <person name="Goker M."/>
            <person name="Woyke T."/>
            <person name="Bristow J."/>
            <person name="Eisen J.A."/>
            <person name="Markowitz V."/>
            <person name="Hugenholtz P."/>
            <person name="Kyrpides N.C."/>
            <person name="Klenk H.P."/>
            <person name="Lucas S."/>
        </authorList>
    </citation>
    <scope>NUCLEOTIDE SEQUENCE [LARGE SCALE GENOMIC DNA]</scope>
    <source>
        <strain evidence="3">ATCC 35417 / DSM 20613 / JCM 6297 / CCUG 15421 / P 36-108</strain>
    </source>
</reference>
<keyword evidence="3" id="KW-1185">Reference proteome</keyword>
<keyword evidence="1" id="KW-0732">Signal</keyword>
<dbReference type="PATRIC" id="fig|693979.3.peg.2490"/>
<evidence type="ECO:0000256" key="1">
    <source>
        <dbReference type="SAM" id="SignalP"/>
    </source>
</evidence>
<dbReference type="Proteomes" id="UP000008630">
    <property type="component" value="Chromosome"/>
</dbReference>
<evidence type="ECO:0000313" key="3">
    <source>
        <dbReference type="Proteomes" id="UP000008630"/>
    </source>
</evidence>
<dbReference type="PROSITE" id="PS51257">
    <property type="entry name" value="PROKAR_LIPOPROTEIN"/>
    <property type="match status" value="1"/>
</dbReference>
<feature type="chain" id="PRO_5003209415" description="Lipoprotein" evidence="1">
    <location>
        <begin position="19"/>
        <end position="451"/>
    </location>
</feature>
<feature type="signal peptide" evidence="1">
    <location>
        <begin position="1"/>
        <end position="18"/>
    </location>
</feature>
<dbReference type="AlphaFoldDB" id="E6SU71"/>
<reference key="1">
    <citation type="submission" date="2010-11" db="EMBL/GenBank/DDBJ databases">
        <title>The complete genome of Bacteroides helcogenes P 36-108.</title>
        <authorList>
            <consortium name="US DOE Joint Genome Institute (JGI-PGF)"/>
            <person name="Lucas S."/>
            <person name="Copeland A."/>
            <person name="Lapidus A."/>
            <person name="Bruce D."/>
            <person name="Goodwin L."/>
            <person name="Pitluck S."/>
            <person name="Kyrpides N."/>
            <person name="Mavromatis K."/>
            <person name="Ivanova N."/>
            <person name="Zeytun A."/>
            <person name="Brettin T."/>
            <person name="Detter J.C."/>
            <person name="Tapia R."/>
            <person name="Han C."/>
            <person name="Land M."/>
            <person name="Hauser L."/>
            <person name="Markowitz V."/>
            <person name="Cheng J.-F."/>
            <person name="Hugenholtz P."/>
            <person name="Woyke T."/>
            <person name="Wu D."/>
            <person name="Gronow S."/>
            <person name="Wellnitz S."/>
            <person name="Brambilla E."/>
            <person name="Klenk H.-P."/>
            <person name="Eisen J.A."/>
        </authorList>
    </citation>
    <scope>NUCLEOTIDE SEQUENCE</scope>
    <source>
        <strain>P 36-108</strain>
    </source>
</reference>
<evidence type="ECO:0000313" key="2">
    <source>
        <dbReference type="EMBL" id="ADV44344.1"/>
    </source>
</evidence>
<sequence length="451" mass="51583">MKKTLLLVFVCAALVACGKDYPIDSVTLTPKTAPDQPKESEQPDPVLIVTKDDIITYFGFGYEDVNINIARTKTLIGVQKIDEKNIEVTKVEVNNKDEKSGSFVLHLEGKVNGKAFETTLTFDGFTKRPEDYRMGKRVQGEWKTEANKYTKFDLDYLLREKKTDKFTAQYLSEVIDFYSSDLDGKPFYYTEEDIKKSVISDMKYNSHNGGEISFNLIYNGIKSESLIRLDMNKDTYYAEKVTVNTDFFKKMYVRGVAENYSIFGGNAVEYNEDLYAVQCVLASDASESAGKLSFKFKLMPAHGDGEALAYFSKAVDGFKPLKELKDELLPQFTTEVQEVMKKYVNISTPDGDVKEKIKAPIANWIKKISFSIKRDNQYYDITWDENFTVLRGWDVKVMDVYLEHPKFELLSAHLKDDGRKMLYLGIKLVYANEILLNDDDIVLTLPIHISK</sequence>
<accession>E6SU71</accession>
<dbReference type="KEGG" id="bhl:Bache_2376"/>
<name>E6SU71_BACT6</name>
<dbReference type="RefSeq" id="WP_013547934.1">
    <property type="nucleotide sequence ID" value="NC_014933.1"/>
</dbReference>
<gene>
    <name evidence="2" type="ordered locus">Bache_2376</name>
</gene>
<evidence type="ECO:0008006" key="4">
    <source>
        <dbReference type="Google" id="ProtNLM"/>
    </source>
</evidence>
<dbReference type="eggNOG" id="ENOG5033S95">
    <property type="taxonomic scope" value="Bacteria"/>
</dbReference>
<protein>
    <recommendedName>
        <fullName evidence="4">Lipoprotein</fullName>
    </recommendedName>
</protein>
<dbReference type="OrthoDB" id="1081225at2"/>
<organism evidence="2 3">
    <name type="scientific">Bacteroides helcogenes (strain ATCC 35417 / DSM 20613 / JCM 6297 / CCUG 15421 / P 36-108)</name>
    <dbReference type="NCBI Taxonomy" id="693979"/>
    <lineage>
        <taxon>Bacteria</taxon>
        <taxon>Pseudomonadati</taxon>
        <taxon>Bacteroidota</taxon>
        <taxon>Bacteroidia</taxon>
        <taxon>Bacteroidales</taxon>
        <taxon>Bacteroidaceae</taxon>
        <taxon>Bacteroides</taxon>
    </lineage>
</organism>
<dbReference type="EMBL" id="CP002352">
    <property type="protein sequence ID" value="ADV44344.1"/>
    <property type="molecule type" value="Genomic_DNA"/>
</dbReference>
<proteinExistence type="predicted"/>
<dbReference type="HOGENOM" id="CLU_036801_0_0_10"/>